<gene>
    <name evidence="4" type="ORF">J5N97_018875</name>
</gene>
<feature type="domain" description="Origin recognition complex subunit 3 N-terminal" evidence="3">
    <location>
        <begin position="211"/>
        <end position="420"/>
    </location>
</feature>
<keyword evidence="2" id="KW-1133">Transmembrane helix</keyword>
<evidence type="ECO:0000313" key="4">
    <source>
        <dbReference type="EMBL" id="KAJ0970916.1"/>
    </source>
</evidence>
<dbReference type="Pfam" id="PF07034">
    <property type="entry name" value="ORC3_N"/>
    <property type="match status" value="1"/>
</dbReference>
<dbReference type="GO" id="GO:0005664">
    <property type="term" value="C:nuclear origin of replication recognition complex"/>
    <property type="evidence" value="ECO:0007669"/>
    <property type="project" value="InterPro"/>
</dbReference>
<evidence type="ECO:0000313" key="5">
    <source>
        <dbReference type="Proteomes" id="UP001085076"/>
    </source>
</evidence>
<dbReference type="GO" id="GO:0005656">
    <property type="term" value="C:nuclear pre-replicative complex"/>
    <property type="evidence" value="ECO:0007669"/>
    <property type="project" value="TreeGrafter"/>
</dbReference>
<dbReference type="GO" id="GO:0003688">
    <property type="term" value="F:DNA replication origin binding"/>
    <property type="evidence" value="ECO:0007669"/>
    <property type="project" value="TreeGrafter"/>
</dbReference>
<feature type="region of interest" description="Disordered" evidence="1">
    <location>
        <begin position="57"/>
        <end position="101"/>
    </location>
</feature>
<dbReference type="InterPro" id="IPR020795">
    <property type="entry name" value="ORC3"/>
</dbReference>
<protein>
    <recommendedName>
        <fullName evidence="3">Origin recognition complex subunit 3 N-terminal domain-containing protein</fullName>
    </recommendedName>
</protein>
<feature type="transmembrane region" description="Helical" evidence="2">
    <location>
        <begin position="32"/>
        <end position="53"/>
    </location>
</feature>
<dbReference type="Proteomes" id="UP001085076">
    <property type="component" value="Miscellaneous, Linkage group lg05"/>
</dbReference>
<dbReference type="AlphaFoldDB" id="A0A9D5CD31"/>
<feature type="transmembrane region" description="Helical" evidence="2">
    <location>
        <begin position="184"/>
        <end position="206"/>
    </location>
</feature>
<sequence length="583" mass="64847">MSFSPASNPPSPPSTSDGVAADDNLQVLLLHFLHFLFHFLTMLLFFSQPFFVLHKASQPSSTPRKTEARSPVSKKTKRRIDLSASPSKTSKNIDDSLPSDPSDPVFDQLRFEAFHRTWSKIDTTIKASYSSFSFSQQYNHPRKLAGFANLSLPSDPPGLSLTPRFHARILCQLMLSADKYLQHLYALVRLRHILFLIFVVDFGLFYQLECVLVENAEFVDDLLTFQELGEHLKFSGCHVANLSSLDFSAKYGIGCCLSSLLRILVPGAADVADIAVLASWYSELSRHDNPVVVIIDDLERSNGAVLAEFILMLSEWAVKVPVIFIMGVATTIDTPRRLLSSAALQCLLPCKFTLGSPCEKMNALIEAVLVKPCTRFTISHKVAVFLRSYFLKHDGTVTSFIRALKLACIKHFTMECLSFLGHGVLDDDCETAWLHKYEVLPDACVYASDLPSHKRFLICTLNHAYKHELGFITLLITEETITREKGFKGNGNAMANGLNELRRLHKHWGSIVMCLFGTGKLNKMQLLDICCEALDPASYTLNVSDDRSLFDTTPGGIFSPAKGGSIAQAIYKGTSYGITHKFA</sequence>
<evidence type="ECO:0000259" key="3">
    <source>
        <dbReference type="Pfam" id="PF07034"/>
    </source>
</evidence>
<proteinExistence type="predicted"/>
<keyword evidence="2" id="KW-0472">Membrane</keyword>
<reference evidence="4" key="1">
    <citation type="submission" date="2021-03" db="EMBL/GenBank/DDBJ databases">
        <authorList>
            <person name="Li Z."/>
            <person name="Yang C."/>
        </authorList>
    </citation>
    <scope>NUCLEOTIDE SEQUENCE</scope>
    <source>
        <strain evidence="4">Dzin_1.0</strain>
        <tissue evidence="4">Leaf</tissue>
    </source>
</reference>
<name>A0A9D5CD31_9LILI</name>
<dbReference type="CDD" id="cd20704">
    <property type="entry name" value="Orc3"/>
    <property type="match status" value="1"/>
</dbReference>
<dbReference type="InterPro" id="IPR045667">
    <property type="entry name" value="ORC3_N"/>
</dbReference>
<organism evidence="4 5">
    <name type="scientific">Dioscorea zingiberensis</name>
    <dbReference type="NCBI Taxonomy" id="325984"/>
    <lineage>
        <taxon>Eukaryota</taxon>
        <taxon>Viridiplantae</taxon>
        <taxon>Streptophyta</taxon>
        <taxon>Embryophyta</taxon>
        <taxon>Tracheophyta</taxon>
        <taxon>Spermatophyta</taxon>
        <taxon>Magnoliopsida</taxon>
        <taxon>Liliopsida</taxon>
        <taxon>Dioscoreales</taxon>
        <taxon>Dioscoreaceae</taxon>
        <taxon>Dioscorea</taxon>
    </lineage>
</organism>
<reference evidence="4" key="2">
    <citation type="journal article" date="2022" name="Hortic Res">
        <title>The genome of Dioscorea zingiberensis sheds light on the biosynthesis, origin and evolution of the medicinally important diosgenin saponins.</title>
        <authorList>
            <person name="Li Y."/>
            <person name="Tan C."/>
            <person name="Li Z."/>
            <person name="Guo J."/>
            <person name="Li S."/>
            <person name="Chen X."/>
            <person name="Wang C."/>
            <person name="Dai X."/>
            <person name="Yang H."/>
            <person name="Song W."/>
            <person name="Hou L."/>
            <person name="Xu J."/>
            <person name="Tong Z."/>
            <person name="Xu A."/>
            <person name="Yuan X."/>
            <person name="Wang W."/>
            <person name="Yang Q."/>
            <person name="Chen L."/>
            <person name="Sun Z."/>
            <person name="Wang K."/>
            <person name="Pan B."/>
            <person name="Chen J."/>
            <person name="Bao Y."/>
            <person name="Liu F."/>
            <person name="Qi X."/>
            <person name="Gang D.R."/>
            <person name="Wen J."/>
            <person name="Li J."/>
        </authorList>
    </citation>
    <scope>NUCLEOTIDE SEQUENCE</scope>
    <source>
        <strain evidence="4">Dzin_1.0</strain>
    </source>
</reference>
<keyword evidence="2" id="KW-0812">Transmembrane</keyword>
<dbReference type="GO" id="GO:0031261">
    <property type="term" value="C:DNA replication preinitiation complex"/>
    <property type="evidence" value="ECO:0007669"/>
    <property type="project" value="TreeGrafter"/>
</dbReference>
<keyword evidence="5" id="KW-1185">Reference proteome</keyword>
<dbReference type="GO" id="GO:0006270">
    <property type="term" value="P:DNA replication initiation"/>
    <property type="evidence" value="ECO:0007669"/>
    <property type="project" value="TreeGrafter"/>
</dbReference>
<evidence type="ECO:0000256" key="2">
    <source>
        <dbReference type="SAM" id="Phobius"/>
    </source>
</evidence>
<comment type="caution">
    <text evidence="4">The sequence shown here is derived from an EMBL/GenBank/DDBJ whole genome shotgun (WGS) entry which is preliminary data.</text>
</comment>
<dbReference type="EMBL" id="JAGGNH010000005">
    <property type="protein sequence ID" value="KAJ0970916.1"/>
    <property type="molecule type" value="Genomic_DNA"/>
</dbReference>
<accession>A0A9D5CD31</accession>
<dbReference type="OrthoDB" id="10265211at2759"/>
<dbReference type="PANTHER" id="PTHR12748:SF0">
    <property type="entry name" value="ORIGIN RECOGNITION COMPLEX SUBUNIT 3"/>
    <property type="match status" value="1"/>
</dbReference>
<evidence type="ECO:0000256" key="1">
    <source>
        <dbReference type="SAM" id="MobiDB-lite"/>
    </source>
</evidence>
<dbReference type="PANTHER" id="PTHR12748">
    <property type="entry name" value="ORIGIN RECOGNITION COMPLEX SUBUNIT 3"/>
    <property type="match status" value="1"/>
</dbReference>